<dbReference type="GO" id="GO:0016020">
    <property type="term" value="C:membrane"/>
    <property type="evidence" value="ECO:0007669"/>
    <property type="project" value="UniProtKB-SubCell"/>
</dbReference>
<keyword evidence="4 8" id="KW-1133">Transmembrane helix</keyword>
<gene>
    <name evidence="10" type="primary">Slc35f5</name>
</gene>
<dbReference type="Pfam" id="PF00892">
    <property type="entry name" value="EamA"/>
    <property type="match status" value="1"/>
</dbReference>
<evidence type="ECO:0000313" key="10">
    <source>
        <dbReference type="EMBL" id="CAB3266246.1"/>
    </source>
</evidence>
<sequence length="477" mass="53262">MPVTEDDPTINSQAPTRSKSKFCLGIFLLLLVDILWVASSEASEYLFQDIHFNKPYMSTYIKTSMFSIYLLGFIIFPSWRRQCIRCACDDYPGQYQLIGETDTEDTDTEGGDFQIKDSLGESMYVPANLPSASEIESGDDSEQRKSGNKVKFSNLMEVKHLDVSEADQIARMNYSAAARAKLMCKAREGNLTVQQVLRISSMFAIVFFLGNVAYQEALNVTDMAVVNIMSSMSGVFTLILAGMFPSRPADQFSLTKFLAILVYVGGLVMVSLGAGEQVGNHFVLSNHLLAGIMWSLLGSFCYAVYLVFLQKSVGTTGKLDVPMFFGFVGLVCFSLLWSGMAILHYLRLETFQLPNKTEAILLVVNGLVGTVLSELFWLWGCMFTSSLVGTMALSFNIPLSILVDIIVRKEHFTWLFYIGVIPVFVSFIFVAYLSHKSQGDPIRHWICKCCRCCCCSCRQKKSPLSEQEIPLTLVTRT</sequence>
<name>A0A6F9DTE4_9ASCI</name>
<feature type="transmembrane region" description="Helical" evidence="8">
    <location>
        <begin position="287"/>
        <end position="309"/>
    </location>
</feature>
<dbReference type="InterPro" id="IPR000620">
    <property type="entry name" value="EamA_dom"/>
</dbReference>
<evidence type="ECO:0000256" key="6">
    <source>
        <dbReference type="ARBA" id="ARBA00037727"/>
    </source>
</evidence>
<dbReference type="PANTHER" id="PTHR23051">
    <property type="entry name" value="SOLUTE CARRIER FAMILY 35, MEMBER F5"/>
    <property type="match status" value="1"/>
</dbReference>
<dbReference type="EMBL" id="LR790384">
    <property type="protein sequence ID" value="CAB3266246.1"/>
    <property type="molecule type" value="mRNA"/>
</dbReference>
<feature type="transmembrane region" description="Helical" evidence="8">
    <location>
        <begin position="387"/>
        <end position="408"/>
    </location>
</feature>
<dbReference type="PANTHER" id="PTHR23051:SF0">
    <property type="entry name" value="SOLUTE CARRIER FAMILY 35 MEMBER F5"/>
    <property type="match status" value="1"/>
</dbReference>
<feature type="transmembrane region" description="Helical" evidence="8">
    <location>
        <begin position="359"/>
        <end position="380"/>
    </location>
</feature>
<feature type="transmembrane region" description="Helical" evidence="8">
    <location>
        <begin position="226"/>
        <end position="245"/>
    </location>
</feature>
<feature type="domain" description="EamA" evidence="9">
    <location>
        <begin position="290"/>
        <end position="431"/>
    </location>
</feature>
<evidence type="ECO:0000256" key="3">
    <source>
        <dbReference type="ARBA" id="ARBA00022692"/>
    </source>
</evidence>
<dbReference type="SUPFAM" id="SSF103481">
    <property type="entry name" value="Multidrug resistance efflux transporter EmrE"/>
    <property type="match status" value="1"/>
</dbReference>
<keyword evidence="5 8" id="KW-0472">Membrane</keyword>
<evidence type="ECO:0000256" key="2">
    <source>
        <dbReference type="ARBA" id="ARBA00007863"/>
    </source>
</evidence>
<feature type="transmembrane region" description="Helical" evidence="8">
    <location>
        <begin position="321"/>
        <end position="347"/>
    </location>
</feature>
<dbReference type="InterPro" id="IPR037185">
    <property type="entry name" value="EmrE-like"/>
</dbReference>
<accession>A0A6F9DTE4</accession>
<keyword evidence="3 8" id="KW-0812">Transmembrane</keyword>
<protein>
    <recommendedName>
        <fullName evidence="7">Solute carrier family 35 member F5</fullName>
    </recommendedName>
</protein>
<evidence type="ECO:0000259" key="9">
    <source>
        <dbReference type="Pfam" id="PF00892"/>
    </source>
</evidence>
<reference evidence="10" key="1">
    <citation type="submission" date="2020-04" db="EMBL/GenBank/DDBJ databases">
        <authorList>
            <person name="Neveu A P."/>
        </authorList>
    </citation>
    <scope>NUCLEOTIDE SEQUENCE</scope>
    <source>
        <tissue evidence="10">Whole embryo</tissue>
    </source>
</reference>
<feature type="transmembrane region" description="Helical" evidence="8">
    <location>
        <begin position="257"/>
        <end position="275"/>
    </location>
</feature>
<evidence type="ECO:0000256" key="5">
    <source>
        <dbReference type="ARBA" id="ARBA00023136"/>
    </source>
</evidence>
<proteinExistence type="evidence at transcript level"/>
<feature type="transmembrane region" description="Helical" evidence="8">
    <location>
        <begin position="414"/>
        <end position="433"/>
    </location>
</feature>
<evidence type="ECO:0000256" key="8">
    <source>
        <dbReference type="SAM" id="Phobius"/>
    </source>
</evidence>
<feature type="transmembrane region" description="Helical" evidence="8">
    <location>
        <begin position="59"/>
        <end position="76"/>
    </location>
</feature>
<organism evidence="10">
    <name type="scientific">Phallusia mammillata</name>
    <dbReference type="NCBI Taxonomy" id="59560"/>
    <lineage>
        <taxon>Eukaryota</taxon>
        <taxon>Metazoa</taxon>
        <taxon>Chordata</taxon>
        <taxon>Tunicata</taxon>
        <taxon>Ascidiacea</taxon>
        <taxon>Phlebobranchia</taxon>
        <taxon>Ascidiidae</taxon>
        <taxon>Phallusia</taxon>
    </lineage>
</organism>
<comment type="similarity">
    <text evidence="2">Belongs to the SLC35F solute transporter family.</text>
</comment>
<comment type="subcellular location">
    <subcellularLocation>
        <location evidence="1">Membrane</location>
        <topology evidence="1">Multi-pass membrane protein</topology>
    </subcellularLocation>
</comment>
<feature type="transmembrane region" description="Helical" evidence="8">
    <location>
        <begin position="22"/>
        <end position="39"/>
    </location>
</feature>
<evidence type="ECO:0000256" key="1">
    <source>
        <dbReference type="ARBA" id="ARBA00004141"/>
    </source>
</evidence>
<evidence type="ECO:0000256" key="4">
    <source>
        <dbReference type="ARBA" id="ARBA00022989"/>
    </source>
</evidence>
<feature type="transmembrane region" description="Helical" evidence="8">
    <location>
        <begin position="196"/>
        <end position="214"/>
    </location>
</feature>
<comment type="function">
    <text evidence="6">Putative solute transporter.</text>
</comment>
<dbReference type="AlphaFoldDB" id="A0A6F9DTE4"/>
<evidence type="ECO:0000256" key="7">
    <source>
        <dbReference type="ARBA" id="ARBA00040744"/>
    </source>
</evidence>